<evidence type="ECO:0000256" key="4">
    <source>
        <dbReference type="SAM" id="MobiDB-lite"/>
    </source>
</evidence>
<name>A0AAE0BE81_9CHLO</name>
<comment type="subcellular location">
    <subcellularLocation>
        <location evidence="1">Secreted</location>
    </subcellularLocation>
</comment>
<feature type="signal peptide" evidence="5">
    <location>
        <begin position="1"/>
        <end position="31"/>
    </location>
</feature>
<evidence type="ECO:0000259" key="6">
    <source>
        <dbReference type="Pfam" id="PF24517"/>
    </source>
</evidence>
<dbReference type="Proteomes" id="UP001190700">
    <property type="component" value="Unassembled WGS sequence"/>
</dbReference>
<evidence type="ECO:0000256" key="3">
    <source>
        <dbReference type="ARBA" id="ARBA00022729"/>
    </source>
</evidence>
<proteinExistence type="predicted"/>
<feature type="region of interest" description="Disordered" evidence="4">
    <location>
        <begin position="849"/>
        <end position="878"/>
    </location>
</feature>
<sequence>MWWISGNVPSSAWLLAALLGALLSSEGVVKGNTASGAIVFPYKTGTTIDYWGYDTKQNSRLGTLTDEFAKTLFREESYNVLRAPIRAIYNESWEYDTCPWVGHPANGEVNGDAYTCSINDFTHTQNADSTAQFYSNIKQGYYEGKFYPPHPDYCYYTEADVPEFWDGVDEKDSLKAKEYAVLIGDFLRYFEDRGFLHTWFGLENETGYLSARKFMELMEELLKLTADGYFSWPAKGVIVPELYSPFASWNRDVAKLGGFEKGWQITAGTHYYGHEREVHSSDGRFKFQEQLLTWVASLPDDIPKWHTEVHYAPISDMVEEFGETATEIDCVENMVLQFADYWDYGMSGFIWWAYRLESQAVDSSTKYKSMHMFTELSPPGSAPVLMDDHDGKQATRHSVVTRATRNGDRMTIWASNNLPEAQENYQFVLAAAVLKTCDASEYPPITTEQFYLTDETTQITAKRRGITVDTPLVAWQTGVGQPTAPNAFTVTLPPYTVTAITFDFVDTSDIPPVSTFTFACTEDASVFNPKNTEFLTDSSSTELSMNGKRNWEAYSLLKFSTPGVTGVVLKATLHLHVGSTDIDEMLVDHIGNDWSASTVDYASTPSRPLLALSSGQLLEKETWASFDVTWAFGDIEDEHSFLLFTTQKDKSYNWTFHSMESEFKPYLEVEALTADPTPVECPPVEYCIDTTYSKCASPAKSGKWATHDLLLADAREGSPEDDLWTLTEGNELILGAEDEIVDIDLYSFGDRRTNCIMLTTTTAEQVRDVVESFVAEATAVAPSQEDTISWDITVGKLGAQGSMAYHHADRVQLCGFASGVYDFTLKETTSAEGVTTFPSVKLAQITVQTAPPLPPDSPDPESAYSPPPGTALDSTDSGASQVSGVTAAAVLMLWGAYLTAA</sequence>
<dbReference type="Pfam" id="PF24517">
    <property type="entry name" value="CBM96"/>
    <property type="match status" value="1"/>
</dbReference>
<evidence type="ECO:0000313" key="7">
    <source>
        <dbReference type="EMBL" id="KAK3234827.1"/>
    </source>
</evidence>
<dbReference type="EMBL" id="LGRX02035449">
    <property type="protein sequence ID" value="KAK3234827.1"/>
    <property type="molecule type" value="Genomic_DNA"/>
</dbReference>
<evidence type="ECO:0000256" key="2">
    <source>
        <dbReference type="ARBA" id="ARBA00022525"/>
    </source>
</evidence>
<evidence type="ECO:0000256" key="1">
    <source>
        <dbReference type="ARBA" id="ARBA00004613"/>
    </source>
</evidence>
<feature type="domain" description="Carbohydrate-binding module family 96" evidence="6">
    <location>
        <begin position="516"/>
        <end position="670"/>
    </location>
</feature>
<reference evidence="7 8" key="1">
    <citation type="journal article" date="2015" name="Genome Biol. Evol.">
        <title>Comparative Genomics of a Bacterivorous Green Alga Reveals Evolutionary Causalities and Consequences of Phago-Mixotrophic Mode of Nutrition.</title>
        <authorList>
            <person name="Burns J.A."/>
            <person name="Paasch A."/>
            <person name="Narechania A."/>
            <person name="Kim E."/>
        </authorList>
    </citation>
    <scope>NUCLEOTIDE SEQUENCE [LARGE SCALE GENOMIC DNA]</scope>
    <source>
        <strain evidence="7 8">PLY_AMNH</strain>
    </source>
</reference>
<keyword evidence="8" id="KW-1185">Reference proteome</keyword>
<accession>A0AAE0BE81</accession>
<feature type="chain" id="PRO_5041952271" description="Carbohydrate-binding module family 96 domain-containing protein" evidence="5">
    <location>
        <begin position="32"/>
        <end position="901"/>
    </location>
</feature>
<keyword evidence="3 5" id="KW-0732">Signal</keyword>
<gene>
    <name evidence="7" type="ORF">CYMTET_54934</name>
</gene>
<organism evidence="7 8">
    <name type="scientific">Cymbomonas tetramitiformis</name>
    <dbReference type="NCBI Taxonomy" id="36881"/>
    <lineage>
        <taxon>Eukaryota</taxon>
        <taxon>Viridiplantae</taxon>
        <taxon>Chlorophyta</taxon>
        <taxon>Pyramimonadophyceae</taxon>
        <taxon>Pyramimonadales</taxon>
        <taxon>Pyramimonadaceae</taxon>
        <taxon>Cymbomonas</taxon>
    </lineage>
</organism>
<evidence type="ECO:0000256" key="5">
    <source>
        <dbReference type="SAM" id="SignalP"/>
    </source>
</evidence>
<dbReference type="GO" id="GO:0005576">
    <property type="term" value="C:extracellular region"/>
    <property type="evidence" value="ECO:0007669"/>
    <property type="project" value="UniProtKB-SubCell"/>
</dbReference>
<dbReference type="AlphaFoldDB" id="A0AAE0BE81"/>
<protein>
    <recommendedName>
        <fullName evidence="6">Carbohydrate-binding module family 96 domain-containing protein</fullName>
    </recommendedName>
</protein>
<evidence type="ECO:0000313" key="8">
    <source>
        <dbReference type="Proteomes" id="UP001190700"/>
    </source>
</evidence>
<comment type="caution">
    <text evidence="7">The sequence shown here is derived from an EMBL/GenBank/DDBJ whole genome shotgun (WGS) entry which is preliminary data.</text>
</comment>
<keyword evidence="2" id="KW-0964">Secreted</keyword>
<dbReference type="InterPro" id="IPR055372">
    <property type="entry name" value="CBM96"/>
</dbReference>